<dbReference type="Pfam" id="PF02719">
    <property type="entry name" value="Polysacc_synt_2"/>
    <property type="match status" value="1"/>
</dbReference>
<dbReference type="Gene3D" id="3.40.50.720">
    <property type="entry name" value="NAD(P)-binding Rossmann-like Domain"/>
    <property type="match status" value="1"/>
</dbReference>
<keyword evidence="5" id="KW-0448">Lipopolysaccharide biosynthesis</keyword>
<name>A0A2K8L3Z0_9PROT</name>
<dbReference type="InterPro" id="IPR013692">
    <property type="entry name" value="CapD_C"/>
</dbReference>
<evidence type="ECO:0000256" key="7">
    <source>
        <dbReference type="ARBA" id="ARBA00031367"/>
    </source>
</evidence>
<proteinExistence type="inferred from homology"/>
<dbReference type="Proteomes" id="UP000231637">
    <property type="component" value="Chromosome"/>
</dbReference>
<dbReference type="EC" id="5.1.3.2" evidence="3"/>
<evidence type="ECO:0000256" key="8">
    <source>
        <dbReference type="ARBA" id="ARBA00033067"/>
    </source>
</evidence>
<gene>
    <name evidence="11" type="ORF">Ga0123462_1143</name>
</gene>
<dbReference type="CDD" id="cd05237">
    <property type="entry name" value="UDP_invert_4-6DH_SDR_e"/>
    <property type="match status" value="1"/>
</dbReference>
<dbReference type="KEGG" id="mfn:Ga0123462_1143"/>
<evidence type="ECO:0000259" key="10">
    <source>
        <dbReference type="Pfam" id="PF08485"/>
    </source>
</evidence>
<evidence type="ECO:0000256" key="1">
    <source>
        <dbReference type="ARBA" id="ARBA00000083"/>
    </source>
</evidence>
<comment type="similarity">
    <text evidence="2">Belongs to the polysaccharide synthase family.</text>
</comment>
<evidence type="ECO:0000256" key="6">
    <source>
        <dbReference type="ARBA" id="ARBA00023235"/>
    </source>
</evidence>
<dbReference type="AlphaFoldDB" id="A0A2K8L3Z0"/>
<evidence type="ECO:0000256" key="3">
    <source>
        <dbReference type="ARBA" id="ARBA00013189"/>
    </source>
</evidence>
<evidence type="ECO:0000256" key="5">
    <source>
        <dbReference type="ARBA" id="ARBA00022985"/>
    </source>
</evidence>
<comment type="catalytic activity">
    <reaction evidence="1">
        <text>UDP-alpha-D-glucose = UDP-alpha-D-galactose</text>
        <dbReference type="Rhea" id="RHEA:22168"/>
        <dbReference type="ChEBI" id="CHEBI:58885"/>
        <dbReference type="ChEBI" id="CHEBI:66914"/>
        <dbReference type="EC" id="5.1.3.2"/>
    </reaction>
</comment>
<dbReference type="EMBL" id="CP018800">
    <property type="protein sequence ID" value="ATX82007.1"/>
    <property type="molecule type" value="Genomic_DNA"/>
</dbReference>
<dbReference type="GO" id="GO:0009103">
    <property type="term" value="P:lipopolysaccharide biosynthetic process"/>
    <property type="evidence" value="ECO:0007669"/>
    <property type="project" value="UniProtKB-KW"/>
</dbReference>
<organism evidence="11 12">
    <name type="scientific">Mariprofundus ferrinatatus</name>
    <dbReference type="NCBI Taxonomy" id="1921087"/>
    <lineage>
        <taxon>Bacteria</taxon>
        <taxon>Pseudomonadati</taxon>
        <taxon>Pseudomonadota</taxon>
        <taxon>Candidatius Mariprofundia</taxon>
        <taxon>Mariprofundales</taxon>
        <taxon>Mariprofundaceae</taxon>
        <taxon>Mariprofundus</taxon>
    </lineage>
</organism>
<protein>
    <recommendedName>
        <fullName evidence="4">UDP-glucose 4-epimerase</fullName>
        <ecNumber evidence="3">5.1.3.2</ecNumber>
    </recommendedName>
    <alternativeName>
        <fullName evidence="8">Galactowaldenase</fullName>
    </alternativeName>
    <alternativeName>
        <fullName evidence="7">UDP-galactose 4-epimerase</fullName>
    </alternativeName>
</protein>
<evidence type="ECO:0000256" key="4">
    <source>
        <dbReference type="ARBA" id="ARBA00018569"/>
    </source>
</evidence>
<dbReference type="InterPro" id="IPR036291">
    <property type="entry name" value="NAD(P)-bd_dom_sf"/>
</dbReference>
<dbReference type="InterPro" id="IPR051203">
    <property type="entry name" value="Polysaccharide_Synthase-Rel"/>
</dbReference>
<keyword evidence="12" id="KW-1185">Reference proteome</keyword>
<dbReference type="RefSeq" id="WP_269467072.1">
    <property type="nucleotide sequence ID" value="NZ_CP018800.1"/>
</dbReference>
<evidence type="ECO:0000313" key="11">
    <source>
        <dbReference type="EMBL" id="ATX82007.1"/>
    </source>
</evidence>
<dbReference type="InterPro" id="IPR003869">
    <property type="entry name" value="Polysac_CapD-like"/>
</dbReference>
<feature type="domain" description="Polysaccharide biosynthesis protein CapD-like" evidence="9">
    <location>
        <begin position="24"/>
        <end position="299"/>
    </location>
</feature>
<evidence type="ECO:0000256" key="2">
    <source>
        <dbReference type="ARBA" id="ARBA00007430"/>
    </source>
</evidence>
<dbReference type="SUPFAM" id="SSF51735">
    <property type="entry name" value="NAD(P)-binding Rossmann-fold domains"/>
    <property type="match status" value="1"/>
</dbReference>
<feature type="domain" description="UDP-glucose 4-epimerase CapD C-terminal" evidence="10">
    <location>
        <begin position="302"/>
        <end position="349"/>
    </location>
</feature>
<dbReference type="Pfam" id="PF08485">
    <property type="entry name" value="Polysacc_syn_2C"/>
    <property type="match status" value="1"/>
</dbReference>
<dbReference type="PANTHER" id="PTHR43318">
    <property type="entry name" value="UDP-N-ACETYLGLUCOSAMINE 4,6-DEHYDRATASE"/>
    <property type="match status" value="1"/>
</dbReference>
<reference evidence="11 12" key="1">
    <citation type="submission" date="2016-12" db="EMBL/GenBank/DDBJ databases">
        <title>Isolation and genomic insights into novel planktonic Zetaproteobacteria from stratified waters of the Chesapeake Bay.</title>
        <authorList>
            <person name="McAllister S.M."/>
            <person name="Kato S."/>
            <person name="Chan C.S."/>
            <person name="Chiu B.K."/>
            <person name="Field E.K."/>
        </authorList>
    </citation>
    <scope>NUCLEOTIDE SEQUENCE [LARGE SCALE GENOMIC DNA]</scope>
    <source>
        <strain evidence="11 12">CP-8</strain>
    </source>
</reference>
<sequence length="360" mass="40004">MALKNTRRTEVAAGGEYMLTDKVVLITGGTGSFGKTMVHHLLDKGCQEVRILSRDEEKQDAMRTDLNSTNIKFYIGDIRDRASVDDAMQGVDMVFHAAALKQVPSCEFFPMQAVQTNIVGSHNVLLSAVEHKVASVVCLSTDKAVMPVNAMGMSKAMMEKVAQSVSRNLGETDTIVSCVRYGNVMCSRGSVIPLFIKQIKAGKPITITNPKMTRFLMPLREAVNLVEFAFINARQGDLFVKKAPASTVADLAEALIQLFNANDQIINIIGTRHGEKLFETLASTEELVRSEDMGDYYRVSMDARDLNYGKFFTEGDIEESEMEDYHSHNTYRLSIDEIKELLLSLPEVREELDGWVGQVS</sequence>
<accession>A0A2K8L3Z0</accession>
<evidence type="ECO:0000313" key="12">
    <source>
        <dbReference type="Proteomes" id="UP000231637"/>
    </source>
</evidence>
<dbReference type="GO" id="GO:0003978">
    <property type="term" value="F:UDP-glucose 4-epimerase activity"/>
    <property type="evidence" value="ECO:0007669"/>
    <property type="project" value="UniProtKB-EC"/>
</dbReference>
<dbReference type="PANTHER" id="PTHR43318:SF2">
    <property type="entry name" value="UDP-N-ACETYLGLUCOSAMINE 4,6-DEHYDRATASE (INVERTING)"/>
    <property type="match status" value="1"/>
</dbReference>
<keyword evidence="6 11" id="KW-0413">Isomerase</keyword>
<evidence type="ECO:0000259" key="9">
    <source>
        <dbReference type="Pfam" id="PF02719"/>
    </source>
</evidence>